<dbReference type="Gene3D" id="2.60.120.10">
    <property type="entry name" value="Jelly Rolls"/>
    <property type="match status" value="1"/>
</dbReference>
<dbReference type="Pfam" id="PF13545">
    <property type="entry name" value="HTH_Crp_2"/>
    <property type="match status" value="1"/>
</dbReference>
<keyword evidence="3" id="KW-0804">Transcription</keyword>
<dbReference type="InterPro" id="IPR012318">
    <property type="entry name" value="HTH_CRP"/>
</dbReference>
<dbReference type="PROSITE" id="PS00889">
    <property type="entry name" value="CNMP_BINDING_2"/>
    <property type="match status" value="1"/>
</dbReference>
<organism evidence="6 7">
    <name type="scientific">Aliishimia ponticola</name>
    <dbReference type="NCBI Taxonomy" id="2499833"/>
    <lineage>
        <taxon>Bacteria</taxon>
        <taxon>Pseudomonadati</taxon>
        <taxon>Pseudomonadota</taxon>
        <taxon>Alphaproteobacteria</taxon>
        <taxon>Rhodobacterales</taxon>
        <taxon>Paracoccaceae</taxon>
        <taxon>Aliishimia</taxon>
    </lineage>
</organism>
<reference evidence="6 7" key="1">
    <citation type="submission" date="2019-04" db="EMBL/GenBank/DDBJ databases">
        <title>Shimia ponticola sp. nov., isolated from seawater.</title>
        <authorList>
            <person name="Kim Y.-O."/>
            <person name="Yoon J.-H."/>
        </authorList>
    </citation>
    <scope>NUCLEOTIDE SEQUENCE [LARGE SCALE GENOMIC DNA]</scope>
    <source>
        <strain evidence="6 7">MYP11</strain>
    </source>
</reference>
<dbReference type="InterPro" id="IPR014710">
    <property type="entry name" value="RmlC-like_jellyroll"/>
</dbReference>
<sequence>MMRDNADRSNALQILRQHGRERKYKSRETIFARGDTGDSMAIIESGVVRICVFGPDGKEFVLALLGPGDVIGELSVIDKRERAADVIAAGRVTLTVLSAQDMRELLYSDRAVLDYFLNLLCSRVRSANASAETYALNSLAGRLVIFFMNHGQENEDGTLSLPNLPSQSEIARLVGVARESVNRQLRAWRNDGLLEPLGSGYRVTDPVKLQESALTE</sequence>
<dbReference type="InterPro" id="IPR000595">
    <property type="entry name" value="cNMP-bd_dom"/>
</dbReference>
<keyword evidence="7" id="KW-1185">Reference proteome</keyword>
<dbReference type="SMART" id="SM00419">
    <property type="entry name" value="HTH_CRP"/>
    <property type="match status" value="1"/>
</dbReference>
<evidence type="ECO:0000313" key="7">
    <source>
        <dbReference type="Proteomes" id="UP000306602"/>
    </source>
</evidence>
<accession>A0A4S4NA13</accession>
<dbReference type="Proteomes" id="UP000306602">
    <property type="component" value="Unassembled WGS sequence"/>
</dbReference>
<protein>
    <submittedName>
        <fullName evidence="6">Crp/Fnr family transcriptional regulator</fullName>
    </submittedName>
</protein>
<dbReference type="GO" id="GO:0003700">
    <property type="term" value="F:DNA-binding transcription factor activity"/>
    <property type="evidence" value="ECO:0007669"/>
    <property type="project" value="TreeGrafter"/>
</dbReference>
<dbReference type="PROSITE" id="PS50042">
    <property type="entry name" value="CNMP_BINDING_3"/>
    <property type="match status" value="1"/>
</dbReference>
<dbReference type="RefSeq" id="WP_136463990.1">
    <property type="nucleotide sequence ID" value="NZ_SRKY01000004.1"/>
</dbReference>
<dbReference type="InterPro" id="IPR018488">
    <property type="entry name" value="cNMP-bd_CS"/>
</dbReference>
<dbReference type="PANTHER" id="PTHR24567:SF68">
    <property type="entry name" value="DNA-BINDING TRANSCRIPTIONAL DUAL REGULATOR CRP"/>
    <property type="match status" value="1"/>
</dbReference>
<evidence type="ECO:0000256" key="2">
    <source>
        <dbReference type="ARBA" id="ARBA00023125"/>
    </source>
</evidence>
<gene>
    <name evidence="6" type="ORF">E4Z66_15660</name>
</gene>
<dbReference type="OrthoDB" id="3525895at2"/>
<evidence type="ECO:0000256" key="3">
    <source>
        <dbReference type="ARBA" id="ARBA00023163"/>
    </source>
</evidence>
<dbReference type="SUPFAM" id="SSF46785">
    <property type="entry name" value="Winged helix' DNA-binding domain"/>
    <property type="match status" value="1"/>
</dbReference>
<dbReference type="GO" id="GO:0003677">
    <property type="term" value="F:DNA binding"/>
    <property type="evidence" value="ECO:0007669"/>
    <property type="project" value="UniProtKB-KW"/>
</dbReference>
<dbReference type="GO" id="GO:0005829">
    <property type="term" value="C:cytosol"/>
    <property type="evidence" value="ECO:0007669"/>
    <property type="project" value="TreeGrafter"/>
</dbReference>
<proteinExistence type="predicted"/>
<dbReference type="InterPro" id="IPR036388">
    <property type="entry name" value="WH-like_DNA-bd_sf"/>
</dbReference>
<dbReference type="SMART" id="SM00100">
    <property type="entry name" value="cNMP"/>
    <property type="match status" value="1"/>
</dbReference>
<dbReference type="SUPFAM" id="SSF51206">
    <property type="entry name" value="cAMP-binding domain-like"/>
    <property type="match status" value="1"/>
</dbReference>
<evidence type="ECO:0000259" key="4">
    <source>
        <dbReference type="PROSITE" id="PS50042"/>
    </source>
</evidence>
<dbReference type="CDD" id="cd00038">
    <property type="entry name" value="CAP_ED"/>
    <property type="match status" value="1"/>
</dbReference>
<comment type="caution">
    <text evidence="6">The sequence shown here is derived from an EMBL/GenBank/DDBJ whole genome shotgun (WGS) entry which is preliminary data.</text>
</comment>
<name>A0A4S4NA13_9RHOB</name>
<keyword evidence="1" id="KW-0805">Transcription regulation</keyword>
<dbReference type="PROSITE" id="PS51063">
    <property type="entry name" value="HTH_CRP_2"/>
    <property type="match status" value="1"/>
</dbReference>
<evidence type="ECO:0000259" key="5">
    <source>
        <dbReference type="PROSITE" id="PS51063"/>
    </source>
</evidence>
<dbReference type="EMBL" id="SRKY01000004">
    <property type="protein sequence ID" value="THH35257.1"/>
    <property type="molecule type" value="Genomic_DNA"/>
</dbReference>
<keyword evidence="2" id="KW-0238">DNA-binding</keyword>
<dbReference type="Pfam" id="PF00027">
    <property type="entry name" value="cNMP_binding"/>
    <property type="match status" value="1"/>
</dbReference>
<dbReference type="InterPro" id="IPR050397">
    <property type="entry name" value="Env_Response_Regulators"/>
</dbReference>
<dbReference type="Gene3D" id="1.10.10.10">
    <property type="entry name" value="Winged helix-like DNA-binding domain superfamily/Winged helix DNA-binding domain"/>
    <property type="match status" value="1"/>
</dbReference>
<feature type="domain" description="Cyclic nucleotide-binding" evidence="4">
    <location>
        <begin position="21"/>
        <end position="106"/>
    </location>
</feature>
<dbReference type="AlphaFoldDB" id="A0A4S4NA13"/>
<dbReference type="InterPro" id="IPR036390">
    <property type="entry name" value="WH_DNA-bd_sf"/>
</dbReference>
<evidence type="ECO:0000256" key="1">
    <source>
        <dbReference type="ARBA" id="ARBA00023015"/>
    </source>
</evidence>
<evidence type="ECO:0000313" key="6">
    <source>
        <dbReference type="EMBL" id="THH35257.1"/>
    </source>
</evidence>
<dbReference type="PANTHER" id="PTHR24567">
    <property type="entry name" value="CRP FAMILY TRANSCRIPTIONAL REGULATORY PROTEIN"/>
    <property type="match status" value="1"/>
</dbReference>
<feature type="domain" description="HTH crp-type" evidence="5">
    <location>
        <begin position="137"/>
        <end position="207"/>
    </location>
</feature>
<dbReference type="InterPro" id="IPR018490">
    <property type="entry name" value="cNMP-bd_dom_sf"/>
</dbReference>